<dbReference type="PANTHER" id="PTHR36530">
    <property type="entry name" value="INHIBITOR OF CYSTEINE PEPTIDASE"/>
    <property type="match status" value="1"/>
</dbReference>
<dbReference type="Proteomes" id="UP000078387">
    <property type="component" value="Unassembled WGS sequence"/>
</dbReference>
<evidence type="ECO:0000259" key="3">
    <source>
        <dbReference type="Pfam" id="PF09394"/>
    </source>
</evidence>
<dbReference type="InterPro" id="IPR036331">
    <property type="entry name" value="Chagasin-like_sf"/>
</dbReference>
<dbReference type="VEuPathDB" id="AmoebaDB:EHI7A_046650"/>
<evidence type="ECO:0000313" key="4">
    <source>
        <dbReference type="EMBL" id="GAT93295.1"/>
    </source>
</evidence>
<dbReference type="InterPro" id="IPR052781">
    <property type="entry name" value="Cys_protease_inhibitor_I42"/>
</dbReference>
<keyword evidence="1" id="KW-0646">Protease inhibitor</keyword>
<dbReference type="VEuPathDB" id="AmoebaDB:EHI5A_081670"/>
<dbReference type="Pfam" id="PF09394">
    <property type="entry name" value="Inhibitor_I42"/>
    <property type="match status" value="1"/>
</dbReference>
<sequence>MSLTEDNNNTTITIAKGENKEIILHGNPTTGYSWVVDSCEGLSNTVEYVADQHAPGICGCGGKYHIKITGTQTGEGKIVLVYRRPWAPNANDRTFTLKVNVQ</sequence>
<protein>
    <submittedName>
        <fullName evidence="4">Cysteine protease inhibitor 1 ehicp1</fullName>
    </submittedName>
</protein>
<reference evidence="4 5" key="1">
    <citation type="submission" date="2016-05" db="EMBL/GenBank/DDBJ databases">
        <title>First whole genome sequencing of Entamoeba histolytica HM1:IMSS-clone-6.</title>
        <authorList>
            <person name="Mukherjee Avik.K."/>
            <person name="Izumyama S."/>
            <person name="Nakada-Tsukui K."/>
            <person name="Nozaki T."/>
        </authorList>
    </citation>
    <scope>NUCLEOTIDE SEQUENCE [LARGE SCALE GENOMIC DNA]</scope>
    <source>
        <strain evidence="4 5">HM1:IMSS clone 6</strain>
    </source>
</reference>
<proteinExistence type="predicted"/>
<dbReference type="SMR" id="A0A5K1U7E6"/>
<evidence type="ECO:0000256" key="1">
    <source>
        <dbReference type="ARBA" id="ARBA00022690"/>
    </source>
</evidence>
<dbReference type="VEuPathDB" id="AmoebaDB:EHI_159600"/>
<gene>
    <name evidence="4" type="ORF">CL6EHI_159600</name>
</gene>
<feature type="domain" description="Proteinase inhibitor I42 chagasin" evidence="3">
    <location>
        <begin position="14"/>
        <end position="99"/>
    </location>
</feature>
<dbReference type="Gene3D" id="2.60.40.2020">
    <property type="match status" value="1"/>
</dbReference>
<name>A0A5K1U7E6_ENTHI</name>
<keyword evidence="2" id="KW-0789">Thiol protease inhibitor</keyword>
<dbReference type="AlphaFoldDB" id="A0A5K1U7E6"/>
<organism evidence="4 5">
    <name type="scientific">Entamoeba histolytica</name>
    <dbReference type="NCBI Taxonomy" id="5759"/>
    <lineage>
        <taxon>Eukaryota</taxon>
        <taxon>Amoebozoa</taxon>
        <taxon>Evosea</taxon>
        <taxon>Archamoebae</taxon>
        <taxon>Mastigamoebida</taxon>
        <taxon>Entamoebidae</taxon>
        <taxon>Entamoeba</taxon>
    </lineage>
</organism>
<comment type="caution">
    <text evidence="4">The sequence shown here is derived from an EMBL/GenBank/DDBJ whole genome shotgun (WGS) entry which is preliminary data.</text>
</comment>
<evidence type="ECO:0000313" key="5">
    <source>
        <dbReference type="Proteomes" id="UP000078387"/>
    </source>
</evidence>
<dbReference type="EMBL" id="BDEQ01000001">
    <property type="protein sequence ID" value="GAT93295.1"/>
    <property type="molecule type" value="Genomic_DNA"/>
</dbReference>
<dbReference type="GO" id="GO:0004869">
    <property type="term" value="F:cysteine-type endopeptidase inhibitor activity"/>
    <property type="evidence" value="ECO:0007669"/>
    <property type="project" value="UniProtKB-KW"/>
</dbReference>
<evidence type="ECO:0000256" key="2">
    <source>
        <dbReference type="ARBA" id="ARBA00022704"/>
    </source>
</evidence>
<dbReference type="SUPFAM" id="SSF141066">
    <property type="entry name" value="ICP-like"/>
    <property type="match status" value="1"/>
</dbReference>
<dbReference type="OMA" id="TGYMWTR"/>
<dbReference type="VEuPathDB" id="AmoebaDB:KM1_093770"/>
<dbReference type="VEuPathDB" id="AmoebaDB:EHI8A_045830"/>
<dbReference type="InterPro" id="IPR018990">
    <property type="entry name" value="Prot_inh_I42_chagasin"/>
</dbReference>
<accession>A0A5K1U7E6</accession>
<dbReference type="PANTHER" id="PTHR36530:SF1">
    <property type="entry name" value="AMOEBIASIN-1"/>
    <property type="match status" value="1"/>
</dbReference>